<evidence type="ECO:0000313" key="10">
    <source>
        <dbReference type="Proteomes" id="UP000284375"/>
    </source>
</evidence>
<feature type="region of interest" description="Disordered" evidence="6">
    <location>
        <begin position="317"/>
        <end position="579"/>
    </location>
</feature>
<dbReference type="STRING" id="252740.A0A423VD26"/>
<keyword evidence="7" id="KW-1133">Transmembrane helix</keyword>
<feature type="compositionally biased region" description="Acidic residues" evidence="6">
    <location>
        <begin position="675"/>
        <end position="684"/>
    </location>
</feature>
<dbReference type="SMART" id="SM00355">
    <property type="entry name" value="ZnF_C2H2"/>
    <property type="match status" value="3"/>
</dbReference>
<dbReference type="PROSITE" id="PS50157">
    <property type="entry name" value="ZINC_FINGER_C2H2_2"/>
    <property type="match status" value="2"/>
</dbReference>
<feature type="compositionally biased region" description="Polar residues" evidence="6">
    <location>
        <begin position="520"/>
        <end position="533"/>
    </location>
</feature>
<feature type="compositionally biased region" description="Low complexity" evidence="6">
    <location>
        <begin position="195"/>
        <end position="206"/>
    </location>
</feature>
<feature type="region of interest" description="Disordered" evidence="6">
    <location>
        <begin position="648"/>
        <end position="684"/>
    </location>
</feature>
<feature type="region of interest" description="Disordered" evidence="6">
    <location>
        <begin position="256"/>
        <end position="281"/>
    </location>
</feature>
<feature type="compositionally biased region" description="Low complexity" evidence="6">
    <location>
        <begin position="269"/>
        <end position="280"/>
    </location>
</feature>
<evidence type="ECO:0000256" key="7">
    <source>
        <dbReference type="SAM" id="Phobius"/>
    </source>
</evidence>
<gene>
    <name evidence="9" type="ORF">VSDG_08949</name>
</gene>
<sequence>MSQLLTASDHVVMARDVSSGTIAGAAVGGAAAFILMLVCSLPFLLKCRRKRRMRKRQQEDAMHPEMGNADMRPRPVSETFSSYASNRHSQARLASTAATSSDRDSQQGKEYGPDGITFHHAPAPSPAAFAQTLRTCSPAPSAGAGRSSLSVAEAFAAASRNPSPAIGQGPFTPPPEEQTHQNAPYGAFTAEPESLSRSGTGSLRGSHPPSLGGAFKKIHAAFHRGSTRSSGSDSRGTDARSLDMDMDQLDQAQTAHAVPYLRDDKPPEGGEAAEYYAGGPLSPPAEPNFPFGPGSEFIHLIGMPGASFPGIVMPPVQRPDDHLGSSFKPVVAPLSPVSPYTRDDELSSDDGEAKKSLEGKSDTLSRGGLPPFEPSLKKFEPPPGPIQPAPGTLNPMDVMKPSTDAEQAAWVDTELWKMENSPPPPLAMSPPQSESSPPPDLDTYQSYQPYQPYQPEEYLPSQSDPSQEPGPPRFQAVVRQPTQMDVTNNGQGMLQPEEQNVTDISDTSSPGYDQYAYGPSPSNHTSPETRLTASPSPRSSMSGRPSSPFDPASEYLVTTPGDQSQGSMPDGSPSPKPTSFACDICGSKFDQVHKLNHHKRYHERPHQCHQCEKRFGTKTHLDRHINDKHNKTRKYHCTVSGCAYSKQGGGKSFPRKDNWRRHMQNKHQQVNPPEPVEEDVIMGE</sequence>
<keyword evidence="2" id="KW-0677">Repeat</keyword>
<evidence type="ECO:0000256" key="1">
    <source>
        <dbReference type="ARBA" id="ARBA00022723"/>
    </source>
</evidence>
<dbReference type="AlphaFoldDB" id="A0A423VD26"/>
<keyword evidence="3 5" id="KW-0863">Zinc-finger</keyword>
<dbReference type="SUPFAM" id="SSF57667">
    <property type="entry name" value="beta-beta-alpha zinc fingers"/>
    <property type="match status" value="2"/>
</dbReference>
<name>A0A423VD26_CYTCH</name>
<feature type="region of interest" description="Disordered" evidence="6">
    <location>
        <begin position="55"/>
        <end position="123"/>
    </location>
</feature>
<feature type="region of interest" description="Disordered" evidence="6">
    <location>
        <begin position="160"/>
        <end position="213"/>
    </location>
</feature>
<dbReference type="GO" id="GO:0008270">
    <property type="term" value="F:zinc ion binding"/>
    <property type="evidence" value="ECO:0007669"/>
    <property type="project" value="UniProtKB-KW"/>
</dbReference>
<dbReference type="Gene3D" id="3.30.160.60">
    <property type="entry name" value="Classic Zinc Finger"/>
    <property type="match status" value="2"/>
</dbReference>
<feature type="transmembrane region" description="Helical" evidence="7">
    <location>
        <begin position="20"/>
        <end position="45"/>
    </location>
</feature>
<dbReference type="InterPro" id="IPR036236">
    <property type="entry name" value="Znf_C2H2_sf"/>
</dbReference>
<feature type="compositionally biased region" description="Basic and acidic residues" evidence="6">
    <location>
        <begin position="341"/>
        <end position="363"/>
    </location>
</feature>
<accession>A0A423VD26</accession>
<dbReference type="PROSITE" id="PS00028">
    <property type="entry name" value="ZINC_FINGER_C2H2_1"/>
    <property type="match status" value="2"/>
</dbReference>
<feature type="compositionally biased region" description="Low complexity" evidence="6">
    <location>
        <begin position="444"/>
        <end position="462"/>
    </location>
</feature>
<evidence type="ECO:0000313" key="9">
    <source>
        <dbReference type="EMBL" id="ROV88875.1"/>
    </source>
</evidence>
<keyword evidence="7" id="KW-0812">Transmembrane</keyword>
<evidence type="ECO:0000256" key="2">
    <source>
        <dbReference type="ARBA" id="ARBA00022737"/>
    </source>
</evidence>
<keyword evidence="4" id="KW-0862">Zinc</keyword>
<dbReference type="InterPro" id="IPR013087">
    <property type="entry name" value="Znf_C2H2_type"/>
</dbReference>
<feature type="domain" description="C2H2-type" evidence="8">
    <location>
        <begin position="606"/>
        <end position="634"/>
    </location>
</feature>
<feature type="compositionally biased region" description="Low complexity" evidence="6">
    <location>
        <begin position="534"/>
        <end position="547"/>
    </location>
</feature>
<evidence type="ECO:0000256" key="5">
    <source>
        <dbReference type="PROSITE-ProRule" id="PRU00042"/>
    </source>
</evidence>
<protein>
    <recommendedName>
        <fullName evidence="8">C2H2-type domain-containing protein</fullName>
    </recommendedName>
</protein>
<organism evidence="9 10">
    <name type="scientific">Cytospora chrysosperma</name>
    <name type="common">Cytospora canker fungus</name>
    <name type="synonym">Sphaeria chrysosperma</name>
    <dbReference type="NCBI Taxonomy" id="252740"/>
    <lineage>
        <taxon>Eukaryota</taxon>
        <taxon>Fungi</taxon>
        <taxon>Dikarya</taxon>
        <taxon>Ascomycota</taxon>
        <taxon>Pezizomycotina</taxon>
        <taxon>Sordariomycetes</taxon>
        <taxon>Sordariomycetidae</taxon>
        <taxon>Diaporthales</taxon>
        <taxon>Cytosporaceae</taxon>
        <taxon>Cytospora</taxon>
    </lineage>
</organism>
<keyword evidence="1" id="KW-0479">Metal-binding</keyword>
<dbReference type="PANTHER" id="PTHR24409">
    <property type="entry name" value="ZINC FINGER PROTEIN 142"/>
    <property type="match status" value="1"/>
</dbReference>
<keyword evidence="7" id="KW-0472">Membrane</keyword>
<evidence type="ECO:0000256" key="3">
    <source>
        <dbReference type="ARBA" id="ARBA00022771"/>
    </source>
</evidence>
<proteinExistence type="predicted"/>
<feature type="domain" description="C2H2-type" evidence="8">
    <location>
        <begin position="580"/>
        <end position="607"/>
    </location>
</feature>
<reference evidence="9 10" key="1">
    <citation type="submission" date="2015-09" db="EMBL/GenBank/DDBJ databases">
        <title>Host preference determinants of Valsa canker pathogens revealed by comparative genomics.</title>
        <authorList>
            <person name="Yin Z."/>
            <person name="Huang L."/>
        </authorList>
    </citation>
    <scope>NUCLEOTIDE SEQUENCE [LARGE SCALE GENOMIC DNA]</scope>
    <source>
        <strain evidence="9 10">YSFL</strain>
    </source>
</reference>
<keyword evidence="10" id="KW-1185">Reference proteome</keyword>
<evidence type="ECO:0000259" key="8">
    <source>
        <dbReference type="PROSITE" id="PS50157"/>
    </source>
</evidence>
<evidence type="ECO:0000256" key="6">
    <source>
        <dbReference type="SAM" id="MobiDB-lite"/>
    </source>
</evidence>
<dbReference type="OrthoDB" id="6365676at2759"/>
<evidence type="ECO:0000256" key="4">
    <source>
        <dbReference type="ARBA" id="ARBA00022833"/>
    </source>
</evidence>
<dbReference type="FunFam" id="3.30.160.60:FF:000100">
    <property type="entry name" value="Zinc finger 45-like"/>
    <property type="match status" value="1"/>
</dbReference>
<dbReference type="Proteomes" id="UP000284375">
    <property type="component" value="Unassembled WGS sequence"/>
</dbReference>
<feature type="compositionally biased region" description="Polar residues" evidence="6">
    <location>
        <begin position="78"/>
        <end position="88"/>
    </location>
</feature>
<comment type="caution">
    <text evidence="9">The sequence shown here is derived from an EMBL/GenBank/DDBJ whole genome shotgun (WGS) entry which is preliminary data.</text>
</comment>
<feature type="compositionally biased region" description="Polar residues" evidence="6">
    <location>
        <begin position="480"/>
        <end position="511"/>
    </location>
</feature>
<feature type="compositionally biased region" description="Low complexity" evidence="6">
    <location>
        <begin position="91"/>
        <end position="100"/>
    </location>
</feature>
<dbReference type="EMBL" id="LJZO01000062">
    <property type="protein sequence ID" value="ROV88875.1"/>
    <property type="molecule type" value="Genomic_DNA"/>
</dbReference>